<gene>
    <name evidence="1" type="ordered locus">Tcr_0849</name>
</gene>
<reference evidence="1" key="1">
    <citation type="submission" date="2006-07" db="EMBL/GenBank/DDBJ databases">
        <title>Complete sequence of Thiomicrospira crunogena XCL-2.</title>
        <authorList>
            <consortium name="US DOE Joint Genome Institute"/>
            <person name="Copeland A."/>
            <person name="Lucas S."/>
            <person name="Lapidus A."/>
            <person name="Barry K."/>
            <person name="Detter J.C."/>
            <person name="Glavina del Rio T."/>
            <person name="Hammon N."/>
            <person name="Israni S."/>
            <person name="Dalin E."/>
            <person name="Tice H."/>
            <person name="Pitluck S."/>
            <person name="Chain P."/>
            <person name="Malfatti S."/>
            <person name="Shin M."/>
            <person name="Vergez L."/>
            <person name="Schmutz J."/>
            <person name="Larimer F."/>
            <person name="Land M."/>
            <person name="Hauser L."/>
            <person name="Kyrpides N."/>
            <person name="Lykidis A."/>
            <person name="Scott K.M."/>
            <person name="Sievert S."/>
            <person name="Kerfeld C."/>
            <person name="Freyermuth S."/>
            <person name="Dobrinski K."/>
            <person name="Boller A."/>
            <person name="Fitzpatrick K."/>
            <person name="Thoma P."/>
            <person name="Moore J."/>
            <person name="Richardson P."/>
        </authorList>
    </citation>
    <scope>NUCLEOTIDE SEQUENCE</scope>
    <source>
        <strain evidence="1">XCL-2</strain>
    </source>
</reference>
<accession>Q31HC8</accession>
<name>Q31HC8_HYDCU</name>
<evidence type="ECO:0000313" key="1">
    <source>
        <dbReference type="EMBL" id="ABB41445.1"/>
    </source>
</evidence>
<dbReference type="STRING" id="317025.Tcr_0849"/>
<sequence>MKWYEDENEAENWNMGNAVLAGSKRTNETADSNVMDVSSNKWVQIVFPEVLEKELLEVIKILGIENHTLFDAKSDTNNLSLSENSQTMLMAEVENETLSLLLDEMNLYIEKGHPLTVLTSDVEVMTQSN</sequence>
<dbReference type="HOGENOM" id="CLU_1947842_0_0_6"/>
<dbReference type="AlphaFoldDB" id="Q31HC8"/>
<dbReference type="OrthoDB" id="9836395at2"/>
<dbReference type="KEGG" id="tcx:Tcr_0849"/>
<dbReference type="EMBL" id="CP000109">
    <property type="protein sequence ID" value="ABB41445.1"/>
    <property type="molecule type" value="Genomic_DNA"/>
</dbReference>
<proteinExistence type="predicted"/>
<protein>
    <submittedName>
        <fullName evidence="1">Uncharacterized protein</fullName>
    </submittedName>
</protein>
<organism evidence="1">
    <name type="scientific">Hydrogenovibrio crunogenus (strain DSM 25203 / XCL-2)</name>
    <name type="common">Thiomicrospira crunogena</name>
    <dbReference type="NCBI Taxonomy" id="317025"/>
    <lineage>
        <taxon>Bacteria</taxon>
        <taxon>Pseudomonadati</taxon>
        <taxon>Pseudomonadota</taxon>
        <taxon>Gammaproteobacteria</taxon>
        <taxon>Thiotrichales</taxon>
        <taxon>Piscirickettsiaceae</taxon>
        <taxon>Hydrogenovibrio</taxon>
    </lineage>
</organism>